<keyword evidence="1" id="KW-0175">Coiled coil</keyword>
<keyword evidence="3" id="KW-1185">Reference proteome</keyword>
<evidence type="ECO:0000313" key="2">
    <source>
        <dbReference type="EMBL" id="CAC5416661.1"/>
    </source>
</evidence>
<dbReference type="Proteomes" id="UP000507470">
    <property type="component" value="Unassembled WGS sequence"/>
</dbReference>
<gene>
    <name evidence="2" type="ORF">MCOR_49256</name>
</gene>
<sequence length="328" mass="38618">MQHISKIAKNMPEVVAKIDQWKTQGDTVTLPCTDSPEINAFIKNIEIVYNFIIRLKNDLIKFQNDLKRYIEKSADWTNRETTDREKEQEMHMIVVNQKDKKIQKCEEELKKKDDEIRELSSMSDRIESKSLKQLQHQNKQITDQHKKACRDLDSLQQRLQAANTLKEENQRTIMCIENQRKQLQDSIEDKDKLIQTLLLQKDELQSRLSSIAGEKLTKGNPAITDLGDPNRPMKISERYGELYDNEWTDAMVKVDHIKPQFPDLEKSELEEIIVRHLYRTLLFCYQECKIISLKQTQTIRKTIAESLSLNINSVSILQCRMCYLNRIH</sequence>
<accession>A0A6J8EC49</accession>
<proteinExistence type="predicted"/>
<dbReference type="EMBL" id="CACVKT020008671">
    <property type="protein sequence ID" value="CAC5416661.1"/>
    <property type="molecule type" value="Genomic_DNA"/>
</dbReference>
<evidence type="ECO:0000313" key="3">
    <source>
        <dbReference type="Proteomes" id="UP000507470"/>
    </source>
</evidence>
<organism evidence="2 3">
    <name type="scientific">Mytilus coruscus</name>
    <name type="common">Sea mussel</name>
    <dbReference type="NCBI Taxonomy" id="42192"/>
    <lineage>
        <taxon>Eukaryota</taxon>
        <taxon>Metazoa</taxon>
        <taxon>Spiralia</taxon>
        <taxon>Lophotrochozoa</taxon>
        <taxon>Mollusca</taxon>
        <taxon>Bivalvia</taxon>
        <taxon>Autobranchia</taxon>
        <taxon>Pteriomorphia</taxon>
        <taxon>Mytilida</taxon>
        <taxon>Mytiloidea</taxon>
        <taxon>Mytilidae</taxon>
        <taxon>Mytilinae</taxon>
        <taxon>Mytilus</taxon>
    </lineage>
</organism>
<protein>
    <submittedName>
        <fullName evidence="2">Uncharacterized protein</fullName>
    </submittedName>
</protein>
<name>A0A6J8EC49_MYTCO</name>
<reference evidence="2 3" key="1">
    <citation type="submission" date="2020-06" db="EMBL/GenBank/DDBJ databases">
        <authorList>
            <person name="Li R."/>
            <person name="Bekaert M."/>
        </authorList>
    </citation>
    <scope>NUCLEOTIDE SEQUENCE [LARGE SCALE GENOMIC DNA]</scope>
    <source>
        <strain evidence="3">wild</strain>
    </source>
</reference>
<feature type="coiled-coil region" evidence="1">
    <location>
        <begin position="52"/>
        <end position="207"/>
    </location>
</feature>
<dbReference type="OrthoDB" id="6161568at2759"/>
<evidence type="ECO:0000256" key="1">
    <source>
        <dbReference type="SAM" id="Coils"/>
    </source>
</evidence>
<dbReference type="AlphaFoldDB" id="A0A6J8EC49"/>